<accession>X0TU92</accession>
<dbReference type="EMBL" id="BARS01018683">
    <property type="protein sequence ID" value="GAF97138.1"/>
    <property type="molecule type" value="Genomic_DNA"/>
</dbReference>
<evidence type="ECO:0000313" key="1">
    <source>
        <dbReference type="EMBL" id="GAF97138.1"/>
    </source>
</evidence>
<dbReference type="GO" id="GO:0050151">
    <property type="term" value="F:oleate hydratase activity"/>
    <property type="evidence" value="ECO:0007669"/>
    <property type="project" value="InterPro"/>
</dbReference>
<reference evidence="1" key="1">
    <citation type="journal article" date="2014" name="Front. Microbiol.">
        <title>High frequency of phylogenetically diverse reductive dehalogenase-homologous genes in deep subseafloor sedimentary metagenomes.</title>
        <authorList>
            <person name="Kawai M."/>
            <person name="Futagami T."/>
            <person name="Toyoda A."/>
            <person name="Takaki Y."/>
            <person name="Nishi S."/>
            <person name="Hori S."/>
            <person name="Arai W."/>
            <person name="Tsubouchi T."/>
            <person name="Morono Y."/>
            <person name="Uchiyama I."/>
            <person name="Ito T."/>
            <person name="Fujiyama A."/>
            <person name="Inagaki F."/>
            <person name="Takami H."/>
        </authorList>
    </citation>
    <scope>NUCLEOTIDE SEQUENCE</scope>
    <source>
        <strain evidence="1">Expedition CK06-06</strain>
    </source>
</reference>
<dbReference type="InterPro" id="IPR036188">
    <property type="entry name" value="FAD/NAD-bd_sf"/>
</dbReference>
<comment type="caution">
    <text evidence="1">The sequence shown here is derived from an EMBL/GenBank/DDBJ whole genome shotgun (WGS) entry which is preliminary data.</text>
</comment>
<proteinExistence type="predicted"/>
<dbReference type="AlphaFoldDB" id="X0TU92"/>
<gene>
    <name evidence="1" type="ORF">S01H1_30365</name>
</gene>
<organism evidence="1">
    <name type="scientific">marine sediment metagenome</name>
    <dbReference type="NCBI Taxonomy" id="412755"/>
    <lineage>
        <taxon>unclassified sequences</taxon>
        <taxon>metagenomes</taxon>
        <taxon>ecological metagenomes</taxon>
    </lineage>
</organism>
<dbReference type="GO" id="GO:0006631">
    <property type="term" value="P:fatty acid metabolic process"/>
    <property type="evidence" value="ECO:0007669"/>
    <property type="project" value="InterPro"/>
</dbReference>
<name>X0TU92_9ZZZZ</name>
<protein>
    <submittedName>
        <fullName evidence="1">Uncharacterized protein</fullName>
    </submittedName>
</protein>
<feature type="non-terminal residue" evidence="1">
    <location>
        <position position="1"/>
    </location>
</feature>
<sequence length="75" mass="8183">GDRPDVRPQGAQNFAVMGQFCELKRDVVFTVEYSVRSAMAAVHEMTGMGRPPPSVAATDRNPIVLLRAARKLLSV</sequence>
<dbReference type="InterPro" id="IPR010354">
    <property type="entry name" value="Oleate_hydratase"/>
</dbReference>
<dbReference type="Pfam" id="PF06100">
    <property type="entry name" value="MCRA"/>
    <property type="match status" value="1"/>
</dbReference>
<dbReference type="GO" id="GO:0071949">
    <property type="term" value="F:FAD binding"/>
    <property type="evidence" value="ECO:0007669"/>
    <property type="project" value="InterPro"/>
</dbReference>
<dbReference type="Gene3D" id="3.50.50.60">
    <property type="entry name" value="FAD/NAD(P)-binding domain"/>
    <property type="match status" value="1"/>
</dbReference>
<dbReference type="PANTHER" id="PTHR37417:SF3">
    <property type="entry name" value="MYOSIN-CROSSREACTIVE PROTEIN"/>
    <property type="match status" value="1"/>
</dbReference>
<dbReference type="PANTHER" id="PTHR37417">
    <property type="entry name" value="67 KDA MYOSIN-CROSS-REACTIVE ANTIGEN FAMILY PROTEIN (AFU_ORTHOLOGUE AFUA_5G09970)"/>
    <property type="match status" value="1"/>
</dbReference>